<name>A0A7S6UK78_9GAMM</name>
<gene>
    <name evidence="2" type="ORF">INQ42_11085</name>
</gene>
<accession>A0A7S6UK78</accession>
<sequence length="74" mass="8091">MSRLPNDDRKDPPLPGTGPDAPVTEPDSEREPPVREPDPKQHNSDNQDEALEETFPASDPVSPFISATRLTSPT</sequence>
<dbReference type="RefSeq" id="WP_194034317.1">
    <property type="nucleotide sequence ID" value="NZ_CP063657.1"/>
</dbReference>
<keyword evidence="3" id="KW-1185">Reference proteome</keyword>
<evidence type="ECO:0000313" key="2">
    <source>
        <dbReference type="EMBL" id="QOW21759.1"/>
    </source>
</evidence>
<organism evidence="2 3">
    <name type="scientific">Novilysobacter avium</name>
    <dbReference type="NCBI Taxonomy" id="2781023"/>
    <lineage>
        <taxon>Bacteria</taxon>
        <taxon>Pseudomonadati</taxon>
        <taxon>Pseudomonadota</taxon>
        <taxon>Gammaproteobacteria</taxon>
        <taxon>Lysobacterales</taxon>
        <taxon>Lysobacteraceae</taxon>
        <taxon>Novilysobacter</taxon>
    </lineage>
</organism>
<feature type="compositionally biased region" description="Basic and acidic residues" evidence="1">
    <location>
        <begin position="1"/>
        <end position="12"/>
    </location>
</feature>
<feature type="compositionally biased region" description="Basic and acidic residues" evidence="1">
    <location>
        <begin position="27"/>
        <end position="45"/>
    </location>
</feature>
<feature type="region of interest" description="Disordered" evidence="1">
    <location>
        <begin position="1"/>
        <end position="74"/>
    </location>
</feature>
<dbReference type="Proteomes" id="UP000593932">
    <property type="component" value="Chromosome"/>
</dbReference>
<reference evidence="2 3" key="1">
    <citation type="submission" date="2020-10" db="EMBL/GenBank/DDBJ databases">
        <title>complete genome sequencing of Lysobacter sp. H23M41.</title>
        <authorList>
            <person name="Bae J.-W."/>
            <person name="Lee S.-Y."/>
        </authorList>
    </citation>
    <scope>NUCLEOTIDE SEQUENCE [LARGE SCALE GENOMIC DNA]</scope>
    <source>
        <strain evidence="2 3">H23M41</strain>
    </source>
</reference>
<dbReference type="EMBL" id="CP063657">
    <property type="protein sequence ID" value="QOW21759.1"/>
    <property type="molecule type" value="Genomic_DNA"/>
</dbReference>
<proteinExistence type="predicted"/>
<evidence type="ECO:0000256" key="1">
    <source>
        <dbReference type="SAM" id="MobiDB-lite"/>
    </source>
</evidence>
<evidence type="ECO:0000313" key="3">
    <source>
        <dbReference type="Proteomes" id="UP000593932"/>
    </source>
</evidence>
<protein>
    <submittedName>
        <fullName evidence="2">Uncharacterized protein</fullName>
    </submittedName>
</protein>